<evidence type="ECO:0000313" key="3">
    <source>
        <dbReference type="Proteomes" id="UP001558713"/>
    </source>
</evidence>
<comment type="caution">
    <text evidence="2">The sequence shown here is derived from an EMBL/GenBank/DDBJ whole genome shotgun (WGS) entry which is preliminary data.</text>
</comment>
<dbReference type="PROSITE" id="PS52045">
    <property type="entry name" value="NEPROSIN_PEP_CD"/>
    <property type="match status" value="1"/>
</dbReference>
<evidence type="ECO:0000313" key="2">
    <source>
        <dbReference type="EMBL" id="KAL1194309.1"/>
    </source>
</evidence>
<proteinExistence type="predicted"/>
<dbReference type="Pfam" id="PF03080">
    <property type="entry name" value="Neprosin"/>
    <property type="match status" value="1"/>
</dbReference>
<dbReference type="Gene3D" id="3.90.1320.10">
    <property type="entry name" value="Outer-capsid protein sigma 3, large lobe"/>
    <property type="match status" value="1"/>
</dbReference>
<keyword evidence="3" id="KW-1185">Reference proteome</keyword>
<accession>A0ABD0ZSJ2</accession>
<dbReference type="InterPro" id="IPR053168">
    <property type="entry name" value="Glutamic_endopeptidase"/>
</dbReference>
<sequence length="123" mass="14569">MSVWHPIVERVEEFSLDQIWVVSGLHNNSDINTIEAGWQVYPELYFDYQPRFFILWANDAYNRTKCYNLRCGGFIQPSRTILIEGAISPTLTVRGPQTELTIELWKIREFLLFCFIIYLNFNI</sequence>
<evidence type="ECO:0000259" key="1">
    <source>
        <dbReference type="PROSITE" id="PS52045"/>
    </source>
</evidence>
<feature type="domain" description="Neprosin PEP catalytic" evidence="1">
    <location>
        <begin position="1"/>
        <end position="123"/>
    </location>
</feature>
<name>A0ABD0ZSJ2_CARAN</name>
<dbReference type="PANTHER" id="PTHR31589:SF110">
    <property type="entry name" value="PROTEIN, PUTATIVE (DUF239)-RELATED"/>
    <property type="match status" value="1"/>
</dbReference>
<dbReference type="PANTHER" id="PTHR31589">
    <property type="entry name" value="PROTEIN, PUTATIVE (DUF239)-RELATED-RELATED"/>
    <property type="match status" value="1"/>
</dbReference>
<gene>
    <name evidence="2" type="ORF">V5N11_012768</name>
</gene>
<dbReference type="AlphaFoldDB" id="A0ABD0ZSJ2"/>
<organism evidence="2 3">
    <name type="scientific">Cardamine amara subsp. amara</name>
    <dbReference type="NCBI Taxonomy" id="228776"/>
    <lineage>
        <taxon>Eukaryota</taxon>
        <taxon>Viridiplantae</taxon>
        <taxon>Streptophyta</taxon>
        <taxon>Embryophyta</taxon>
        <taxon>Tracheophyta</taxon>
        <taxon>Spermatophyta</taxon>
        <taxon>Magnoliopsida</taxon>
        <taxon>eudicotyledons</taxon>
        <taxon>Gunneridae</taxon>
        <taxon>Pentapetalae</taxon>
        <taxon>rosids</taxon>
        <taxon>malvids</taxon>
        <taxon>Brassicales</taxon>
        <taxon>Brassicaceae</taxon>
        <taxon>Cardamineae</taxon>
        <taxon>Cardamine</taxon>
    </lineage>
</organism>
<protein>
    <submittedName>
        <fullName evidence="2">Protein neprosin</fullName>
    </submittedName>
</protein>
<dbReference type="EMBL" id="JBANAX010000756">
    <property type="protein sequence ID" value="KAL1194309.1"/>
    <property type="molecule type" value="Genomic_DNA"/>
</dbReference>
<dbReference type="InterPro" id="IPR004314">
    <property type="entry name" value="Neprosin"/>
</dbReference>
<dbReference type="Proteomes" id="UP001558713">
    <property type="component" value="Unassembled WGS sequence"/>
</dbReference>
<reference evidence="2 3" key="1">
    <citation type="submission" date="2024-04" db="EMBL/GenBank/DDBJ databases">
        <title>Genome assembly C_amara_ONT_v2.</title>
        <authorList>
            <person name="Yant L."/>
            <person name="Moore C."/>
            <person name="Slenker M."/>
        </authorList>
    </citation>
    <scope>NUCLEOTIDE SEQUENCE [LARGE SCALE GENOMIC DNA]</scope>
    <source>
        <tissue evidence="2">Leaf</tissue>
    </source>
</reference>